<comment type="pathway">
    <text evidence="10">Lipid metabolism; phospholipid metabolism.</text>
</comment>
<evidence type="ECO:0000313" key="12">
    <source>
        <dbReference type="EMBL" id="MFC4130859.1"/>
    </source>
</evidence>
<accession>A0ABV8LM73</accession>
<evidence type="ECO:0000256" key="7">
    <source>
        <dbReference type="ARBA" id="ARBA00023264"/>
    </source>
</evidence>
<gene>
    <name evidence="10" type="primary">plsX</name>
    <name evidence="12" type="ORF">ACFOZ4_09625</name>
</gene>
<evidence type="ECO:0000256" key="8">
    <source>
        <dbReference type="ARBA" id="ARBA00024069"/>
    </source>
</evidence>
<protein>
    <recommendedName>
        <fullName evidence="8 10">Phosphate acyltransferase</fullName>
        <ecNumber evidence="8 10">2.3.1.274</ecNumber>
    </recommendedName>
    <alternativeName>
        <fullName evidence="10">Acyl-ACP phosphotransacylase</fullName>
    </alternativeName>
    <alternativeName>
        <fullName evidence="10">Acyl-[acyl-carrier-protein]--phosphate acyltransferase</fullName>
    </alternativeName>
    <alternativeName>
        <fullName evidence="10">Phosphate-acyl-ACP acyltransferase</fullName>
    </alternativeName>
</protein>
<keyword evidence="5 10" id="KW-0443">Lipid metabolism</keyword>
<keyword evidence="7 10" id="KW-1208">Phospholipid metabolism</keyword>
<evidence type="ECO:0000256" key="10">
    <source>
        <dbReference type="HAMAP-Rule" id="MF_00019"/>
    </source>
</evidence>
<name>A0ABV8LM73_9ACTN</name>
<keyword evidence="12" id="KW-0012">Acyltransferase</keyword>
<dbReference type="Pfam" id="PF02504">
    <property type="entry name" value="FA_synthesis"/>
    <property type="match status" value="1"/>
</dbReference>
<feature type="region of interest" description="Disordered" evidence="11">
    <location>
        <begin position="321"/>
        <end position="353"/>
    </location>
</feature>
<dbReference type="GO" id="GO:0016746">
    <property type="term" value="F:acyltransferase activity"/>
    <property type="evidence" value="ECO:0007669"/>
    <property type="project" value="UniProtKB-KW"/>
</dbReference>
<comment type="function">
    <text evidence="10">Catalyzes the reversible formation of acyl-phosphate (acyl-PO(4)) from acyl-[acyl-carrier-protein] (acyl-ACP). This enzyme utilizes acyl-ACP as fatty acyl donor, but not acyl-CoA.</text>
</comment>
<feature type="region of interest" description="Disordered" evidence="11">
    <location>
        <begin position="1"/>
        <end position="26"/>
    </location>
</feature>
<feature type="compositionally biased region" description="Basic and acidic residues" evidence="11">
    <location>
        <begin position="1"/>
        <end position="15"/>
    </location>
</feature>
<dbReference type="RefSeq" id="WP_253757080.1">
    <property type="nucleotide sequence ID" value="NZ_JAMZDZ010000001.1"/>
</dbReference>
<dbReference type="Proteomes" id="UP001595816">
    <property type="component" value="Unassembled WGS sequence"/>
</dbReference>
<comment type="catalytic activity">
    <reaction evidence="1 10">
        <text>a fatty acyl-[ACP] + phosphate = an acyl phosphate + holo-[ACP]</text>
        <dbReference type="Rhea" id="RHEA:42292"/>
        <dbReference type="Rhea" id="RHEA-COMP:9685"/>
        <dbReference type="Rhea" id="RHEA-COMP:14125"/>
        <dbReference type="ChEBI" id="CHEBI:43474"/>
        <dbReference type="ChEBI" id="CHEBI:59918"/>
        <dbReference type="ChEBI" id="CHEBI:64479"/>
        <dbReference type="ChEBI" id="CHEBI:138651"/>
        <dbReference type="EC" id="2.3.1.274"/>
    </reaction>
</comment>
<reference evidence="13" key="1">
    <citation type="journal article" date="2019" name="Int. J. Syst. Evol. Microbiol.">
        <title>The Global Catalogue of Microorganisms (GCM) 10K type strain sequencing project: providing services to taxonomists for standard genome sequencing and annotation.</title>
        <authorList>
            <consortium name="The Broad Institute Genomics Platform"/>
            <consortium name="The Broad Institute Genome Sequencing Center for Infectious Disease"/>
            <person name="Wu L."/>
            <person name="Ma J."/>
        </authorList>
    </citation>
    <scope>NUCLEOTIDE SEQUENCE [LARGE SCALE GENOMIC DNA]</scope>
    <source>
        <strain evidence="13">CGMCC 4.7289</strain>
    </source>
</reference>
<feature type="compositionally biased region" description="Basic and acidic residues" evidence="11">
    <location>
        <begin position="326"/>
        <end position="353"/>
    </location>
</feature>
<evidence type="ECO:0000256" key="3">
    <source>
        <dbReference type="ARBA" id="ARBA00022516"/>
    </source>
</evidence>
<comment type="subcellular location">
    <subcellularLocation>
        <location evidence="10">Cytoplasm</location>
    </subcellularLocation>
    <text evidence="10">Associated with the membrane possibly through PlsY.</text>
</comment>
<dbReference type="EMBL" id="JBHSAY010000005">
    <property type="protein sequence ID" value="MFC4130859.1"/>
    <property type="molecule type" value="Genomic_DNA"/>
</dbReference>
<dbReference type="InterPro" id="IPR012281">
    <property type="entry name" value="Phospholipid_synth_PlsX-like"/>
</dbReference>
<dbReference type="EC" id="2.3.1.274" evidence="8 10"/>
<dbReference type="HAMAP" id="MF_00019">
    <property type="entry name" value="PlsX"/>
    <property type="match status" value="1"/>
</dbReference>
<evidence type="ECO:0000256" key="4">
    <source>
        <dbReference type="ARBA" id="ARBA00022679"/>
    </source>
</evidence>
<comment type="similarity">
    <text evidence="10">Belongs to the PlsX family.</text>
</comment>
<evidence type="ECO:0000313" key="13">
    <source>
        <dbReference type="Proteomes" id="UP001595816"/>
    </source>
</evidence>
<comment type="subunit">
    <text evidence="9 10">Homodimer. Probably interacts with PlsY.</text>
</comment>
<keyword evidence="3 10" id="KW-0444">Lipid biosynthesis</keyword>
<evidence type="ECO:0000256" key="5">
    <source>
        <dbReference type="ARBA" id="ARBA00023098"/>
    </source>
</evidence>
<evidence type="ECO:0000256" key="1">
    <source>
        <dbReference type="ARBA" id="ARBA00001232"/>
    </source>
</evidence>
<proteinExistence type="inferred from homology"/>
<evidence type="ECO:0000256" key="9">
    <source>
        <dbReference type="ARBA" id="ARBA00046608"/>
    </source>
</evidence>
<dbReference type="Gene3D" id="3.40.718.10">
    <property type="entry name" value="Isopropylmalate Dehydrogenase"/>
    <property type="match status" value="1"/>
</dbReference>
<evidence type="ECO:0000256" key="11">
    <source>
        <dbReference type="SAM" id="MobiDB-lite"/>
    </source>
</evidence>
<comment type="caution">
    <text evidence="12">The sequence shown here is derived from an EMBL/GenBank/DDBJ whole genome shotgun (WGS) entry which is preliminary data.</text>
</comment>
<keyword evidence="4 10" id="KW-0808">Transferase</keyword>
<dbReference type="PANTHER" id="PTHR30100">
    <property type="entry name" value="FATTY ACID/PHOSPHOLIPID SYNTHESIS PROTEIN PLSX"/>
    <property type="match status" value="1"/>
</dbReference>
<dbReference type="InterPro" id="IPR003664">
    <property type="entry name" value="FA_synthesis"/>
</dbReference>
<evidence type="ECO:0000256" key="6">
    <source>
        <dbReference type="ARBA" id="ARBA00023209"/>
    </source>
</evidence>
<keyword evidence="2 10" id="KW-0963">Cytoplasm</keyword>
<dbReference type="PANTHER" id="PTHR30100:SF1">
    <property type="entry name" value="PHOSPHATE ACYLTRANSFERASE"/>
    <property type="match status" value="1"/>
</dbReference>
<keyword evidence="6 10" id="KW-0594">Phospholipid biosynthesis</keyword>
<organism evidence="12 13">
    <name type="scientific">Hamadaea flava</name>
    <dbReference type="NCBI Taxonomy" id="1742688"/>
    <lineage>
        <taxon>Bacteria</taxon>
        <taxon>Bacillati</taxon>
        <taxon>Actinomycetota</taxon>
        <taxon>Actinomycetes</taxon>
        <taxon>Micromonosporales</taxon>
        <taxon>Micromonosporaceae</taxon>
        <taxon>Hamadaea</taxon>
    </lineage>
</organism>
<sequence length="353" mass="35848">MTLKVTRKDDLRAGRSVDNGPAGDASSGPVKIAVDLLGGDDAPAVVVGGALQALAVDPGLRLILVGPPDAADAVIRALSPADRERVELHAVSGAVTMADPPVRAASRETSIRAAAHAVAVGAADAMVSAGSSGATVTAAVLALGRSSGVRKPPLAAWLPTVRPGQETLLLDVGGSMDCTVAVLQSHAGLGTAYWSQHTGQAHPRIGLLSVGREPGKGDRVRRAAEKAFAATDGFVGLVEGDDVLLGDRADVVVTDGFTGNVLLKGIEGAYRLATVGVDGASHGMARAAVMLGVPGVVVVCHGAADEGDLASGLAEAARLARSRRTGRAEHTRAGQRIRAERDVRAEQEQEGNR</sequence>
<keyword evidence="13" id="KW-1185">Reference proteome</keyword>
<evidence type="ECO:0000256" key="2">
    <source>
        <dbReference type="ARBA" id="ARBA00022490"/>
    </source>
</evidence>
<dbReference type="SUPFAM" id="SSF53659">
    <property type="entry name" value="Isocitrate/Isopropylmalate dehydrogenase-like"/>
    <property type="match status" value="1"/>
</dbReference>
<dbReference type="PIRSF" id="PIRSF002465">
    <property type="entry name" value="Phsphlp_syn_PlsX"/>
    <property type="match status" value="1"/>
</dbReference>